<comment type="caution">
    <text evidence="1">The sequence shown here is derived from an EMBL/GenBank/DDBJ whole genome shotgun (WGS) entry which is preliminary data.</text>
</comment>
<proteinExistence type="predicted"/>
<name>A0ACC0XDE0_9ROSI</name>
<accession>A0ACC0XDE0</accession>
<evidence type="ECO:0000313" key="2">
    <source>
        <dbReference type="Proteomes" id="UP001163603"/>
    </source>
</evidence>
<dbReference type="Proteomes" id="UP001163603">
    <property type="component" value="Chromosome 13"/>
</dbReference>
<gene>
    <name evidence="1" type="ORF">Pint_21313</name>
</gene>
<keyword evidence="2" id="KW-1185">Reference proteome</keyword>
<sequence length="86" mass="9923">MYDALSMEFITWWDFVVPEFDLITSWSCRPLPSNSDRLIAAPLMLSWFSVKSEEIDSPEKNLDFPAKQRKICVKDPTPKELVAVSD</sequence>
<reference evidence="2" key="1">
    <citation type="journal article" date="2023" name="G3 (Bethesda)">
        <title>Genome assembly and association tests identify interacting loci associated with vigor, precocity, and sex in interspecific pistachio rootstocks.</title>
        <authorList>
            <person name="Palmer W."/>
            <person name="Jacygrad E."/>
            <person name="Sagayaradj S."/>
            <person name="Cavanaugh K."/>
            <person name="Han R."/>
            <person name="Bertier L."/>
            <person name="Beede B."/>
            <person name="Kafkas S."/>
            <person name="Golino D."/>
            <person name="Preece J."/>
            <person name="Michelmore R."/>
        </authorList>
    </citation>
    <scope>NUCLEOTIDE SEQUENCE [LARGE SCALE GENOMIC DNA]</scope>
</reference>
<evidence type="ECO:0000313" key="1">
    <source>
        <dbReference type="EMBL" id="KAJ0014697.1"/>
    </source>
</evidence>
<dbReference type="EMBL" id="CM047748">
    <property type="protein sequence ID" value="KAJ0014697.1"/>
    <property type="molecule type" value="Genomic_DNA"/>
</dbReference>
<organism evidence="1 2">
    <name type="scientific">Pistacia integerrima</name>
    <dbReference type="NCBI Taxonomy" id="434235"/>
    <lineage>
        <taxon>Eukaryota</taxon>
        <taxon>Viridiplantae</taxon>
        <taxon>Streptophyta</taxon>
        <taxon>Embryophyta</taxon>
        <taxon>Tracheophyta</taxon>
        <taxon>Spermatophyta</taxon>
        <taxon>Magnoliopsida</taxon>
        <taxon>eudicotyledons</taxon>
        <taxon>Gunneridae</taxon>
        <taxon>Pentapetalae</taxon>
        <taxon>rosids</taxon>
        <taxon>malvids</taxon>
        <taxon>Sapindales</taxon>
        <taxon>Anacardiaceae</taxon>
        <taxon>Pistacia</taxon>
    </lineage>
</organism>
<protein>
    <submittedName>
        <fullName evidence="1">Uncharacterized protein</fullName>
    </submittedName>
</protein>